<dbReference type="InterPro" id="IPR017932">
    <property type="entry name" value="GATase_2_dom"/>
</dbReference>
<evidence type="ECO:0000256" key="12">
    <source>
        <dbReference type="PIRNR" id="PIRNR001589"/>
    </source>
</evidence>
<keyword evidence="7 12" id="KW-0067">ATP-binding</keyword>
<dbReference type="AlphaFoldDB" id="A0A6V7VE70"/>
<evidence type="ECO:0000256" key="10">
    <source>
        <dbReference type="ARBA" id="ARBA00030234"/>
    </source>
</evidence>
<dbReference type="PIRSF" id="PIRSF001589">
    <property type="entry name" value="Asn_synthetase_glu-h"/>
    <property type="match status" value="1"/>
</dbReference>
<feature type="binding site" evidence="14">
    <location>
        <position position="100"/>
    </location>
    <ligand>
        <name>L-glutamine</name>
        <dbReference type="ChEBI" id="CHEBI:58359"/>
    </ligand>
</feature>
<dbReference type="CDD" id="cd00712">
    <property type="entry name" value="AsnB"/>
    <property type="match status" value="1"/>
</dbReference>
<evidence type="ECO:0000256" key="7">
    <source>
        <dbReference type="ARBA" id="ARBA00022840"/>
    </source>
</evidence>
<evidence type="ECO:0000256" key="5">
    <source>
        <dbReference type="ARBA" id="ARBA00022605"/>
    </source>
</evidence>
<feature type="binding site" evidence="14">
    <location>
        <begin position="344"/>
        <end position="345"/>
    </location>
    <ligand>
        <name>ATP</name>
        <dbReference type="ChEBI" id="CHEBI:30616"/>
    </ligand>
</feature>
<evidence type="ECO:0000313" key="17">
    <source>
        <dbReference type="EMBL" id="CAD2173279.1"/>
    </source>
</evidence>
<dbReference type="Pfam" id="PF13537">
    <property type="entry name" value="GATase_7"/>
    <property type="match status" value="1"/>
</dbReference>
<reference evidence="17 18" key="1">
    <citation type="submission" date="2020-08" db="EMBL/GenBank/DDBJ databases">
        <authorList>
            <person name="Koutsovoulos G."/>
            <person name="Danchin GJ E."/>
        </authorList>
    </citation>
    <scope>NUCLEOTIDE SEQUENCE [LARGE SCALE GENOMIC DNA]</scope>
</reference>
<organism evidence="17 18">
    <name type="scientific">Meloidogyne enterolobii</name>
    <name type="common">Root-knot nematode worm</name>
    <name type="synonym">Meloidogyne mayaguensis</name>
    <dbReference type="NCBI Taxonomy" id="390850"/>
    <lineage>
        <taxon>Eukaryota</taxon>
        <taxon>Metazoa</taxon>
        <taxon>Ecdysozoa</taxon>
        <taxon>Nematoda</taxon>
        <taxon>Chromadorea</taxon>
        <taxon>Rhabditida</taxon>
        <taxon>Tylenchina</taxon>
        <taxon>Tylenchomorpha</taxon>
        <taxon>Tylenchoidea</taxon>
        <taxon>Meloidogynidae</taxon>
        <taxon>Meloidogyninae</taxon>
        <taxon>Meloidogyne</taxon>
    </lineage>
</organism>
<name>A0A6V7VE70_MELEN</name>
<evidence type="ECO:0000256" key="13">
    <source>
        <dbReference type="PIRSR" id="PIRSR001589-1"/>
    </source>
</evidence>
<dbReference type="FunFam" id="3.40.50.620:FF:000031">
    <property type="entry name" value="Asparagine synthase B"/>
    <property type="match status" value="1"/>
</dbReference>
<keyword evidence="8 13" id="KW-0061">Asparagine biosynthesis</keyword>
<keyword evidence="4" id="KW-0436">Ligase</keyword>
<dbReference type="PANTHER" id="PTHR11772:SF2">
    <property type="entry name" value="ASPARAGINE SYNTHETASE [GLUTAMINE-HYDROLYZING]"/>
    <property type="match status" value="1"/>
</dbReference>
<dbReference type="Gene3D" id="3.60.20.10">
    <property type="entry name" value="Glutamine Phosphoribosylpyrophosphate, subunit 1, domain 1"/>
    <property type="match status" value="1"/>
</dbReference>
<feature type="binding site" evidence="14">
    <location>
        <position position="236"/>
    </location>
    <ligand>
        <name>ATP</name>
        <dbReference type="ChEBI" id="CHEBI:30616"/>
    </ligand>
</feature>
<dbReference type="CDD" id="cd01991">
    <property type="entry name" value="Asn_synthase_B_C"/>
    <property type="match status" value="1"/>
</dbReference>
<feature type="domain" description="Glutamine amidotransferase type-2" evidence="16">
    <location>
        <begin position="2"/>
        <end position="191"/>
    </location>
</feature>
<evidence type="ECO:0000256" key="2">
    <source>
        <dbReference type="ARBA" id="ARBA00012737"/>
    </source>
</evidence>
<evidence type="ECO:0000256" key="14">
    <source>
        <dbReference type="PIRSR" id="PIRSR001589-2"/>
    </source>
</evidence>
<evidence type="ECO:0000256" key="3">
    <source>
        <dbReference type="ARBA" id="ARBA00021389"/>
    </source>
</evidence>
<keyword evidence="5 13" id="KW-0028">Amino-acid biosynthesis</keyword>
<evidence type="ECO:0000256" key="4">
    <source>
        <dbReference type="ARBA" id="ARBA00022598"/>
    </source>
</evidence>
<dbReference type="Gene3D" id="3.40.50.620">
    <property type="entry name" value="HUPs"/>
    <property type="match status" value="1"/>
</dbReference>
<keyword evidence="6 12" id="KW-0547">Nucleotide-binding</keyword>
<evidence type="ECO:0000259" key="16">
    <source>
        <dbReference type="PROSITE" id="PS51278"/>
    </source>
</evidence>
<dbReference type="EC" id="6.3.5.4" evidence="2"/>
<keyword evidence="9 13" id="KW-0315">Glutamine amidotransferase</keyword>
<evidence type="ECO:0000256" key="1">
    <source>
        <dbReference type="ARBA" id="ARBA00005187"/>
    </source>
</evidence>
<dbReference type="GO" id="GO:0004066">
    <property type="term" value="F:asparagine synthase (glutamine-hydrolyzing) activity"/>
    <property type="evidence" value="ECO:0007669"/>
    <property type="project" value="UniProtKB-EC"/>
</dbReference>
<evidence type="ECO:0000313" key="18">
    <source>
        <dbReference type="Proteomes" id="UP000580250"/>
    </source>
</evidence>
<gene>
    <name evidence="17" type="ORF">MENT_LOCUS24879</name>
</gene>
<dbReference type="GO" id="GO:0005829">
    <property type="term" value="C:cytosol"/>
    <property type="evidence" value="ECO:0007669"/>
    <property type="project" value="TreeGrafter"/>
</dbReference>
<evidence type="ECO:0000256" key="11">
    <source>
        <dbReference type="ARBA" id="ARBA00048741"/>
    </source>
</evidence>
<dbReference type="InterPro" id="IPR001962">
    <property type="entry name" value="Asn_synthase"/>
</dbReference>
<accession>A0A6V7VE70</accession>
<feature type="binding site" evidence="14">
    <location>
        <position position="269"/>
    </location>
    <ligand>
        <name>ATP</name>
        <dbReference type="ChEBI" id="CHEBI:30616"/>
    </ligand>
</feature>
<dbReference type="OrthoDB" id="409189at2759"/>
<dbReference type="InterPro" id="IPR029055">
    <property type="entry name" value="Ntn_hydrolases_N"/>
</dbReference>
<evidence type="ECO:0000256" key="6">
    <source>
        <dbReference type="ARBA" id="ARBA00022741"/>
    </source>
</evidence>
<comment type="caution">
    <text evidence="17">The sequence shown here is derived from an EMBL/GenBank/DDBJ whole genome shotgun (WGS) entry which is preliminary data.</text>
</comment>
<dbReference type="SUPFAM" id="SSF52402">
    <property type="entry name" value="Adenine nucleotide alpha hydrolases-like"/>
    <property type="match status" value="1"/>
</dbReference>
<dbReference type="NCBIfam" id="TIGR01536">
    <property type="entry name" value="asn_synth_AEB"/>
    <property type="match status" value="1"/>
</dbReference>
<dbReference type="InterPro" id="IPR014729">
    <property type="entry name" value="Rossmann-like_a/b/a_fold"/>
</dbReference>
<dbReference type="InterPro" id="IPR033738">
    <property type="entry name" value="AsnB_N"/>
</dbReference>
<dbReference type="EMBL" id="CAJEWN010000215">
    <property type="protein sequence ID" value="CAD2173279.1"/>
    <property type="molecule type" value="Genomic_DNA"/>
</dbReference>
<feature type="active site" description="For GATase activity" evidence="13">
    <location>
        <position position="2"/>
    </location>
</feature>
<feature type="site" description="Important for beta-aspartyl-AMP intermediate formation" evidence="15">
    <location>
        <position position="346"/>
    </location>
</feature>
<comment type="catalytic activity">
    <reaction evidence="11">
        <text>L-aspartate + L-glutamine + ATP + H2O = L-asparagine + L-glutamate + AMP + diphosphate + H(+)</text>
        <dbReference type="Rhea" id="RHEA:12228"/>
        <dbReference type="ChEBI" id="CHEBI:15377"/>
        <dbReference type="ChEBI" id="CHEBI:15378"/>
        <dbReference type="ChEBI" id="CHEBI:29985"/>
        <dbReference type="ChEBI" id="CHEBI:29991"/>
        <dbReference type="ChEBI" id="CHEBI:30616"/>
        <dbReference type="ChEBI" id="CHEBI:33019"/>
        <dbReference type="ChEBI" id="CHEBI:58048"/>
        <dbReference type="ChEBI" id="CHEBI:58359"/>
        <dbReference type="ChEBI" id="CHEBI:456215"/>
        <dbReference type="EC" id="6.3.5.4"/>
    </reaction>
</comment>
<proteinExistence type="predicted"/>
<dbReference type="Proteomes" id="UP000580250">
    <property type="component" value="Unassembled WGS sequence"/>
</dbReference>
<dbReference type="InterPro" id="IPR050795">
    <property type="entry name" value="Asn_Synthetase"/>
</dbReference>
<dbReference type="InterPro" id="IPR006426">
    <property type="entry name" value="Asn_synth_AEB"/>
</dbReference>
<evidence type="ECO:0000256" key="9">
    <source>
        <dbReference type="ARBA" id="ARBA00022962"/>
    </source>
</evidence>
<dbReference type="NCBIfam" id="NF006949">
    <property type="entry name" value="PRK09431.1"/>
    <property type="match status" value="1"/>
</dbReference>
<evidence type="ECO:0000256" key="15">
    <source>
        <dbReference type="PIRSR" id="PIRSR001589-3"/>
    </source>
</evidence>
<sequence length="571" mass="65379">MCGIFAIFHPKECCKFSAEKAQKLSSRQKHRGPDFHGFYQHPQNGNILAHERLAIVDLGCVQPLQGSESDHQVVHNGEIYNHESLRQNELINFEFRTHCDSESIIALYEKLRLNEGFERELCLTLDGVFAFALIYGDEFMVARDPIGVKQLYWGTDSEGRKLFSSELKVIEDSCIEVFAFPPGHYFTHKEGIVRYYNPNWFNWELATNHMDLLLLRNGLIQATEKRLMSDAPIGVLLSGGLDSSLVSAIAVRKMHGLDNVGHKLRSFSIGLDANAPDLVAARKLAAILGTEHHECYFSVEEGIAALDKLIWHLETYDVTSVRASTPMYFLSKKITELGIKVVLSGEGADEIFGGYLYFHNAPNNEEFQKETIRRVNLLSTADCLRADKSCMAHSLEVRVPFLDKNFLQLAMNINPEYKRPKKEIGRGERPIEKWILRKAFEREEDPFLPDEILWRQKEQFSDGVGYGWIDQLKDFCESQISDEEMNNAPNLFPHNTPTTKEAFYIRKIFHKYFPSEAAAQTVLKWIPKWQENEDPSGRANLIHESVTTTTDKEDFESFYSWGSFLDSCNLL</sequence>
<dbReference type="GO" id="GO:0070981">
    <property type="term" value="P:L-asparagine biosynthetic process"/>
    <property type="evidence" value="ECO:0007669"/>
    <property type="project" value="UniProtKB-UniPathway"/>
</dbReference>
<dbReference type="UniPathway" id="UPA00134">
    <property type="reaction ID" value="UER00195"/>
</dbReference>
<dbReference type="GO" id="GO:0005524">
    <property type="term" value="F:ATP binding"/>
    <property type="evidence" value="ECO:0007669"/>
    <property type="project" value="UniProtKB-KW"/>
</dbReference>
<comment type="pathway">
    <text evidence="1">Amino-acid biosynthesis; L-asparagine biosynthesis; L-asparagine from L-aspartate (L-Gln route): step 1/1.</text>
</comment>
<dbReference type="Pfam" id="PF00733">
    <property type="entry name" value="Asn_synthase"/>
    <property type="match status" value="1"/>
</dbReference>
<dbReference type="SUPFAM" id="SSF56235">
    <property type="entry name" value="N-terminal nucleophile aminohydrolases (Ntn hydrolases)"/>
    <property type="match status" value="1"/>
</dbReference>
<protein>
    <recommendedName>
        <fullName evidence="3">Asparagine synthetase [glutamine-hydrolyzing]</fullName>
        <ecNumber evidence="2">6.3.5.4</ecNumber>
    </recommendedName>
    <alternativeName>
        <fullName evidence="10">Glutamine-dependent asparagine synthetase</fullName>
    </alternativeName>
</protein>
<dbReference type="PROSITE" id="PS51278">
    <property type="entry name" value="GATASE_TYPE_2"/>
    <property type="match status" value="1"/>
</dbReference>
<dbReference type="PANTHER" id="PTHR11772">
    <property type="entry name" value="ASPARAGINE SYNTHETASE"/>
    <property type="match status" value="1"/>
</dbReference>
<evidence type="ECO:0000256" key="8">
    <source>
        <dbReference type="ARBA" id="ARBA00022888"/>
    </source>
</evidence>